<dbReference type="InterPro" id="IPR007791">
    <property type="entry name" value="DjlA_N"/>
</dbReference>
<gene>
    <name evidence="2" type="ORF">S01H1_45282</name>
</gene>
<organism evidence="2">
    <name type="scientific">marine sediment metagenome</name>
    <dbReference type="NCBI Taxonomy" id="412755"/>
    <lineage>
        <taxon>unclassified sequences</taxon>
        <taxon>metagenomes</taxon>
        <taxon>ecological metagenomes</taxon>
    </lineage>
</organism>
<evidence type="ECO:0000259" key="1">
    <source>
        <dbReference type="Pfam" id="PF05099"/>
    </source>
</evidence>
<dbReference type="Pfam" id="PF05099">
    <property type="entry name" value="TerB"/>
    <property type="match status" value="1"/>
</dbReference>
<dbReference type="Gene3D" id="1.10.3680.10">
    <property type="entry name" value="TerB-like"/>
    <property type="match status" value="1"/>
</dbReference>
<dbReference type="InterPro" id="IPR029024">
    <property type="entry name" value="TerB-like"/>
</dbReference>
<evidence type="ECO:0000313" key="2">
    <source>
        <dbReference type="EMBL" id="GAF99921.1"/>
    </source>
</evidence>
<reference evidence="2" key="1">
    <citation type="journal article" date="2014" name="Front. Microbiol.">
        <title>High frequency of phylogenetically diverse reductive dehalogenase-homologous genes in deep subseafloor sedimentary metagenomes.</title>
        <authorList>
            <person name="Kawai M."/>
            <person name="Futagami T."/>
            <person name="Toyoda A."/>
            <person name="Takaki Y."/>
            <person name="Nishi S."/>
            <person name="Hori S."/>
            <person name="Arai W."/>
            <person name="Tsubouchi T."/>
            <person name="Morono Y."/>
            <person name="Uchiyama I."/>
            <person name="Ito T."/>
            <person name="Fujiyama A."/>
            <person name="Inagaki F."/>
            <person name="Takami H."/>
        </authorList>
    </citation>
    <scope>NUCLEOTIDE SEQUENCE</scope>
    <source>
        <strain evidence="2">Expedition CK06-06</strain>
    </source>
</reference>
<name>X0UKV8_9ZZZZ</name>
<comment type="caution">
    <text evidence="2">The sequence shown here is derived from an EMBL/GenBank/DDBJ whole genome shotgun (WGS) entry which is preliminary data.</text>
</comment>
<dbReference type="EMBL" id="BARS01028924">
    <property type="protein sequence ID" value="GAF99921.1"/>
    <property type="molecule type" value="Genomic_DNA"/>
</dbReference>
<protein>
    <recommendedName>
        <fullName evidence="1">Co-chaperone DjlA N-terminal domain-containing protein</fullName>
    </recommendedName>
</protein>
<accession>X0UKV8</accession>
<feature type="non-terminal residue" evidence="2">
    <location>
        <position position="1"/>
    </location>
</feature>
<sequence>AESLKLAQASNNTKHELDKALDEAVGFFRDGNQLDTYKICKEIVEIAPLAYRYDALELCLRVAQADGVAAVEELTLLKDLASWLEVDTNRFREMMAKILPAGMHEEKDVEVILGVTSDMSKDKTRKHLNKEYSKWNARVTNTDSEIQTQADDMLKFIAETRSEYIGKP</sequence>
<proteinExistence type="predicted"/>
<dbReference type="AlphaFoldDB" id="X0UKV8"/>
<feature type="domain" description="Co-chaperone DjlA N-terminal" evidence="1">
    <location>
        <begin position="18"/>
        <end position="95"/>
    </location>
</feature>
<dbReference type="SUPFAM" id="SSF158682">
    <property type="entry name" value="TerB-like"/>
    <property type="match status" value="1"/>
</dbReference>